<gene>
    <name evidence="6" type="primary">purS</name>
    <name evidence="7" type="ORF">NTE_01997</name>
</gene>
<dbReference type="InterPro" id="IPR036604">
    <property type="entry name" value="PurS-like_sf"/>
</dbReference>
<comment type="function">
    <text evidence="6">Part of the phosphoribosylformylglycinamidine synthase complex involved in the purines biosynthetic pathway. Catalyzes the ATP-dependent conversion of formylglycinamide ribonucleotide (FGAR) and glutamine to yield formylglycinamidine ribonucleotide (FGAM) and glutamate. The FGAM synthase complex is composed of three subunits. PurQ produces an ammonia molecule by converting glutamine to glutamate. PurL transfers the ammonia molecule to FGAR to form FGAM in an ATP-dependent manner. PurS interacts with PurQ and PurL and is thought to assist in the transfer of the ammonia molecule from PurQ to PurL.</text>
</comment>
<organism evidence="7 8">
    <name type="scientific">Candidatus Nitrososphaera evergladensis SR1</name>
    <dbReference type="NCBI Taxonomy" id="1459636"/>
    <lineage>
        <taxon>Archaea</taxon>
        <taxon>Nitrososphaerota</taxon>
        <taxon>Nitrososphaeria</taxon>
        <taxon>Nitrososphaerales</taxon>
        <taxon>Nitrososphaeraceae</taxon>
        <taxon>Nitrososphaera</taxon>
    </lineage>
</organism>
<evidence type="ECO:0000256" key="6">
    <source>
        <dbReference type="HAMAP-Rule" id="MF_01926"/>
    </source>
</evidence>
<dbReference type="KEGG" id="nev:NTE_01997"/>
<dbReference type="STRING" id="1459636.NTE_01997"/>
<dbReference type="OrthoDB" id="56303at2157"/>
<dbReference type="GO" id="GO:0004642">
    <property type="term" value="F:phosphoribosylformylglycinamidine synthase activity"/>
    <property type="evidence" value="ECO:0007669"/>
    <property type="project" value="UniProtKB-UniRule"/>
</dbReference>
<comment type="subcellular location">
    <subcellularLocation>
        <location evidence="6">Cytoplasm</location>
    </subcellularLocation>
</comment>
<keyword evidence="4 6" id="KW-0658">Purine biosynthesis</keyword>
<dbReference type="RefSeq" id="WP_148700704.1">
    <property type="nucleotide sequence ID" value="NZ_CP007174.1"/>
</dbReference>
<dbReference type="GO" id="GO:0005524">
    <property type="term" value="F:ATP binding"/>
    <property type="evidence" value="ECO:0007669"/>
    <property type="project" value="UniProtKB-UniRule"/>
</dbReference>
<name>A0A075MSF7_9ARCH</name>
<evidence type="ECO:0000256" key="1">
    <source>
        <dbReference type="ARBA" id="ARBA00022490"/>
    </source>
</evidence>
<dbReference type="GO" id="GO:0006189">
    <property type="term" value="P:'de novo' IMP biosynthetic process"/>
    <property type="evidence" value="ECO:0007669"/>
    <property type="project" value="UniProtKB-UniRule"/>
</dbReference>
<dbReference type="Proteomes" id="UP000028194">
    <property type="component" value="Chromosome"/>
</dbReference>
<dbReference type="GeneID" id="41597744"/>
<accession>A0A075MSF7</accession>
<dbReference type="AlphaFoldDB" id="A0A075MSF7"/>
<dbReference type="PANTHER" id="PTHR34696:SF1">
    <property type="entry name" value="PHOSPHORIBOSYLFORMYLGLYCINAMIDINE SYNTHASE SUBUNIT PURS"/>
    <property type="match status" value="1"/>
</dbReference>
<dbReference type="PANTHER" id="PTHR34696">
    <property type="entry name" value="PHOSPHORIBOSYLFORMYLGLYCINAMIDINE SYNTHASE SUBUNIT PURS"/>
    <property type="match status" value="1"/>
</dbReference>
<dbReference type="eggNOG" id="arCOG04462">
    <property type="taxonomic scope" value="Archaea"/>
</dbReference>
<dbReference type="UniPathway" id="UPA00074">
    <property type="reaction ID" value="UER00128"/>
</dbReference>
<keyword evidence="1 6" id="KW-0963">Cytoplasm</keyword>
<evidence type="ECO:0000313" key="7">
    <source>
        <dbReference type="EMBL" id="AIF84055.1"/>
    </source>
</evidence>
<evidence type="ECO:0000256" key="4">
    <source>
        <dbReference type="ARBA" id="ARBA00022755"/>
    </source>
</evidence>
<comment type="subunit">
    <text evidence="6">Part of the FGAM synthase complex composed of 1 PurL, 1 PurQ and 2 PurS subunits.</text>
</comment>
<evidence type="ECO:0000256" key="5">
    <source>
        <dbReference type="ARBA" id="ARBA00022840"/>
    </source>
</evidence>
<evidence type="ECO:0000256" key="3">
    <source>
        <dbReference type="ARBA" id="ARBA00022741"/>
    </source>
</evidence>
<keyword evidence="5 6" id="KW-0067">ATP-binding</keyword>
<sequence>MARASNGKFLVQVIIENKPYINDPEGETIHRDLVVKGGYSDVKAVRSAKMLKMTVNAGSEKEAEKTVQKLCEELRIFNPVVSNCTIKAQKAD</sequence>
<comment type="similarity">
    <text evidence="6">Belongs to the PurS family.</text>
</comment>
<keyword evidence="8" id="KW-1185">Reference proteome</keyword>
<reference evidence="7 8" key="1">
    <citation type="journal article" date="2014" name="PLoS ONE">
        <title>Genome Sequence of Candidatus Nitrososphaera evergladensis from Group I.1b Enriched from Everglades Soil Reveals Novel Genomic Features of the Ammonia-Oxidizing Archaea.</title>
        <authorList>
            <person name="Zhalnina K.V."/>
            <person name="Dias R."/>
            <person name="Leonard M.T."/>
            <person name="Dorr de Quadros P."/>
            <person name="Camargo F.A."/>
            <person name="Drew J.C."/>
            <person name="Farmerie W.G."/>
            <person name="Daroub S.H."/>
            <person name="Triplett E.W."/>
        </authorList>
    </citation>
    <scope>NUCLEOTIDE SEQUENCE [LARGE SCALE GENOMIC DNA]</scope>
    <source>
        <strain evidence="7 8">SR1</strain>
    </source>
</reference>
<dbReference type="Gene3D" id="3.30.1280.10">
    <property type="entry name" value="Phosphoribosylformylglycinamidine synthase subunit PurS"/>
    <property type="match status" value="1"/>
</dbReference>
<dbReference type="HAMAP" id="MF_01926">
    <property type="entry name" value="PurS"/>
    <property type="match status" value="1"/>
</dbReference>
<dbReference type="HOGENOM" id="CLU_164833_2_0_2"/>
<evidence type="ECO:0000256" key="2">
    <source>
        <dbReference type="ARBA" id="ARBA00022598"/>
    </source>
</evidence>
<keyword evidence="2 6" id="KW-0436">Ligase</keyword>
<dbReference type="EMBL" id="CP007174">
    <property type="protein sequence ID" value="AIF84055.1"/>
    <property type="molecule type" value="Genomic_DNA"/>
</dbReference>
<dbReference type="SUPFAM" id="SSF82697">
    <property type="entry name" value="PurS-like"/>
    <property type="match status" value="1"/>
</dbReference>
<comment type="catalytic activity">
    <reaction evidence="6">
        <text>N(2)-formyl-N(1)-(5-phospho-beta-D-ribosyl)glycinamide + L-glutamine + ATP + H2O = 2-formamido-N(1)-(5-O-phospho-beta-D-ribosyl)acetamidine + L-glutamate + ADP + phosphate + H(+)</text>
        <dbReference type="Rhea" id="RHEA:17129"/>
        <dbReference type="ChEBI" id="CHEBI:15377"/>
        <dbReference type="ChEBI" id="CHEBI:15378"/>
        <dbReference type="ChEBI" id="CHEBI:29985"/>
        <dbReference type="ChEBI" id="CHEBI:30616"/>
        <dbReference type="ChEBI" id="CHEBI:43474"/>
        <dbReference type="ChEBI" id="CHEBI:58359"/>
        <dbReference type="ChEBI" id="CHEBI:147286"/>
        <dbReference type="ChEBI" id="CHEBI:147287"/>
        <dbReference type="ChEBI" id="CHEBI:456216"/>
        <dbReference type="EC" id="6.3.5.3"/>
    </reaction>
</comment>
<proteinExistence type="inferred from homology"/>
<comment type="pathway">
    <text evidence="6">Purine metabolism; IMP biosynthesis via de novo pathway; 5-amino-1-(5-phospho-D-ribosyl)imidazole from N(2)-formyl-N(1)-(5-phospho-D-ribosyl)glycinamide: step 1/2.</text>
</comment>
<dbReference type="InterPro" id="IPR003850">
    <property type="entry name" value="PurS"/>
</dbReference>
<dbReference type="GO" id="GO:0005737">
    <property type="term" value="C:cytoplasm"/>
    <property type="evidence" value="ECO:0007669"/>
    <property type="project" value="UniProtKB-SubCell"/>
</dbReference>
<keyword evidence="3 6" id="KW-0547">Nucleotide-binding</keyword>
<protein>
    <recommendedName>
        <fullName evidence="6">Phosphoribosylformylglycinamidine synthase subunit PurS</fullName>
        <shortName evidence="6">FGAM synthase</shortName>
        <ecNumber evidence="6">6.3.5.3</ecNumber>
    </recommendedName>
    <alternativeName>
        <fullName evidence="6">Formylglycinamide ribonucleotide amidotransferase subunit III</fullName>
        <shortName evidence="6">FGAR amidotransferase III</shortName>
        <shortName evidence="6">FGAR-AT III</shortName>
    </alternativeName>
    <alternativeName>
        <fullName evidence="6">Phosphoribosylformylglycinamidine synthase subunit III</fullName>
    </alternativeName>
</protein>
<evidence type="ECO:0000313" key="8">
    <source>
        <dbReference type="Proteomes" id="UP000028194"/>
    </source>
</evidence>
<dbReference type="EC" id="6.3.5.3" evidence="6"/>
<dbReference type="NCBIfam" id="TIGR00302">
    <property type="entry name" value="phosphoribosylformylglycinamidine synthase subunit PurS"/>
    <property type="match status" value="1"/>
</dbReference>
<dbReference type="Pfam" id="PF02700">
    <property type="entry name" value="PurS"/>
    <property type="match status" value="1"/>
</dbReference>